<dbReference type="GO" id="GO:0045505">
    <property type="term" value="F:dynein intermediate chain binding"/>
    <property type="evidence" value="ECO:0007669"/>
    <property type="project" value="TreeGrafter"/>
</dbReference>
<dbReference type="GO" id="GO:0005868">
    <property type="term" value="C:cytoplasmic dynein complex"/>
    <property type="evidence" value="ECO:0007669"/>
    <property type="project" value="TreeGrafter"/>
</dbReference>
<evidence type="ECO:0000313" key="5">
    <source>
        <dbReference type="WBParaSite" id="BXY_0149200.1"/>
    </source>
</evidence>
<dbReference type="CDD" id="cd21455">
    <property type="entry name" value="DLC-like_DYNLT1_DYNLT3"/>
    <property type="match status" value="1"/>
</dbReference>
<accession>A0A1I7RLA7</accession>
<proteinExistence type="inferred from homology"/>
<evidence type="ECO:0000313" key="3">
    <source>
        <dbReference type="Proteomes" id="UP000095284"/>
    </source>
</evidence>
<reference evidence="5" key="1">
    <citation type="submission" date="2016-11" db="UniProtKB">
        <authorList>
            <consortium name="WormBaseParasite"/>
        </authorList>
    </citation>
    <scope>IDENTIFICATION</scope>
</reference>
<dbReference type="Pfam" id="PF03645">
    <property type="entry name" value="Tctex-1"/>
    <property type="match status" value="1"/>
</dbReference>
<dbReference type="InterPro" id="IPR038586">
    <property type="entry name" value="Tctex-1-like_sf"/>
</dbReference>
<dbReference type="InterPro" id="IPR005334">
    <property type="entry name" value="Tctex-1-like"/>
</dbReference>
<comment type="similarity">
    <text evidence="1">Belongs to the dynein light chain Tctex-type family.</text>
</comment>
<dbReference type="AlphaFoldDB" id="A0A1I7RLA7"/>
<protein>
    <submittedName>
        <fullName evidence="2">(pine wood nematode) hypothetical protein</fullName>
    </submittedName>
</protein>
<dbReference type="PANTHER" id="PTHR21255:SF4">
    <property type="entry name" value="DYNEIN LIGHT CHAIN TCTEX-TYPE"/>
    <property type="match status" value="1"/>
</dbReference>
<evidence type="ECO:0000313" key="4">
    <source>
        <dbReference type="Proteomes" id="UP000659654"/>
    </source>
</evidence>
<name>A0A1I7RLA7_BURXY</name>
<reference evidence="2" key="2">
    <citation type="submission" date="2020-09" db="EMBL/GenBank/DDBJ databases">
        <authorList>
            <person name="Kikuchi T."/>
        </authorList>
    </citation>
    <scope>NUCLEOTIDE SEQUENCE</scope>
    <source>
        <strain evidence="2">Ka4C1</strain>
    </source>
</reference>
<sequence length="114" mass="12756">MVDRSLLPPSYEEVSGICKEVLDDVIGQKPYQHTEVVKWNQTAVERITEKLAGLGRPYKYCLCCVVMQTGLGAGLNVSSTCYWDKNTDHTFAYRWESRAVIAVCNVYAISMGGK</sequence>
<evidence type="ECO:0000313" key="2">
    <source>
        <dbReference type="EMBL" id="CAD5208883.1"/>
    </source>
</evidence>
<gene>
    <name evidence="2" type="ORF">BXYJ_LOCUS1119</name>
</gene>
<dbReference type="Proteomes" id="UP000095284">
    <property type="component" value="Unplaced"/>
</dbReference>
<dbReference type="EMBL" id="CAJFCV020000001">
    <property type="protein sequence ID" value="CAG9083230.1"/>
    <property type="molecule type" value="Genomic_DNA"/>
</dbReference>
<organism evidence="3 5">
    <name type="scientific">Bursaphelenchus xylophilus</name>
    <name type="common">Pinewood nematode worm</name>
    <name type="synonym">Aphelenchoides xylophilus</name>
    <dbReference type="NCBI Taxonomy" id="6326"/>
    <lineage>
        <taxon>Eukaryota</taxon>
        <taxon>Metazoa</taxon>
        <taxon>Ecdysozoa</taxon>
        <taxon>Nematoda</taxon>
        <taxon>Chromadorea</taxon>
        <taxon>Rhabditida</taxon>
        <taxon>Tylenchina</taxon>
        <taxon>Tylenchomorpha</taxon>
        <taxon>Aphelenchoidea</taxon>
        <taxon>Aphelenchoididae</taxon>
        <taxon>Bursaphelenchus</taxon>
    </lineage>
</organism>
<dbReference type="EMBL" id="CAJFDI010000001">
    <property type="protein sequence ID" value="CAD5208883.1"/>
    <property type="molecule type" value="Genomic_DNA"/>
</dbReference>
<keyword evidence="4" id="KW-1185">Reference proteome</keyword>
<dbReference type="GO" id="GO:0005737">
    <property type="term" value="C:cytoplasm"/>
    <property type="evidence" value="ECO:0007669"/>
    <property type="project" value="TreeGrafter"/>
</dbReference>
<dbReference type="PANTHER" id="PTHR21255">
    <property type="entry name" value="T-COMPLEX-ASSOCIATED-TESTIS-EXPRESSED 1/ DYNEIN LIGHT CHAIN"/>
    <property type="match status" value="1"/>
</dbReference>
<dbReference type="SMR" id="A0A1I7RLA7"/>
<dbReference type="Proteomes" id="UP000659654">
    <property type="component" value="Unassembled WGS sequence"/>
</dbReference>
<evidence type="ECO:0000256" key="1">
    <source>
        <dbReference type="ARBA" id="ARBA00005361"/>
    </source>
</evidence>
<dbReference type="WBParaSite" id="BXY_0149200.1">
    <property type="protein sequence ID" value="BXY_0149200.1"/>
    <property type="gene ID" value="BXY_0149200"/>
</dbReference>
<dbReference type="OrthoDB" id="10059120at2759"/>
<dbReference type="GO" id="GO:0007018">
    <property type="term" value="P:microtubule-based movement"/>
    <property type="evidence" value="ECO:0007669"/>
    <property type="project" value="TreeGrafter"/>
</dbReference>
<dbReference type="Proteomes" id="UP000582659">
    <property type="component" value="Unassembled WGS sequence"/>
</dbReference>
<dbReference type="Gene3D" id="3.30.1140.40">
    <property type="entry name" value="Tctex-1"/>
    <property type="match status" value="1"/>
</dbReference>